<keyword evidence="2" id="KW-0805">Transcription regulation</keyword>
<evidence type="ECO:0000313" key="7">
    <source>
        <dbReference type="EMBL" id="GAA1924656.1"/>
    </source>
</evidence>
<evidence type="ECO:0000259" key="6">
    <source>
        <dbReference type="PROSITE" id="PS50977"/>
    </source>
</evidence>
<accession>A0ABN2PMU9</accession>
<keyword evidence="1" id="KW-0678">Repressor</keyword>
<organism evidence="7 8">
    <name type="scientific">Microbacterium aoyamense</name>
    <dbReference type="NCBI Taxonomy" id="344166"/>
    <lineage>
        <taxon>Bacteria</taxon>
        <taxon>Bacillati</taxon>
        <taxon>Actinomycetota</taxon>
        <taxon>Actinomycetes</taxon>
        <taxon>Micrococcales</taxon>
        <taxon>Microbacteriaceae</taxon>
        <taxon>Microbacterium</taxon>
    </lineage>
</organism>
<dbReference type="SUPFAM" id="SSF46689">
    <property type="entry name" value="Homeodomain-like"/>
    <property type="match status" value="1"/>
</dbReference>
<feature type="DNA-binding region" description="H-T-H motif" evidence="5">
    <location>
        <begin position="34"/>
        <end position="53"/>
    </location>
</feature>
<dbReference type="Pfam" id="PF00440">
    <property type="entry name" value="TetR_N"/>
    <property type="match status" value="1"/>
</dbReference>
<dbReference type="PANTHER" id="PTHR47506:SF6">
    <property type="entry name" value="HTH-TYPE TRANSCRIPTIONAL REPRESSOR NEMR"/>
    <property type="match status" value="1"/>
</dbReference>
<reference evidence="7 8" key="1">
    <citation type="journal article" date="2019" name="Int. J. Syst. Evol. Microbiol.">
        <title>The Global Catalogue of Microorganisms (GCM) 10K type strain sequencing project: providing services to taxonomists for standard genome sequencing and annotation.</title>
        <authorList>
            <consortium name="The Broad Institute Genomics Platform"/>
            <consortium name="The Broad Institute Genome Sequencing Center for Infectious Disease"/>
            <person name="Wu L."/>
            <person name="Ma J."/>
        </authorList>
    </citation>
    <scope>NUCLEOTIDE SEQUENCE [LARGE SCALE GENOMIC DNA]</scope>
    <source>
        <strain evidence="7 8">JCM 14900</strain>
    </source>
</reference>
<feature type="domain" description="HTH tetR-type" evidence="6">
    <location>
        <begin position="11"/>
        <end position="71"/>
    </location>
</feature>
<sequence>MASRGSYAKGSARREEILATAVRVVSEKGYPGATLRGIGRELGIEPAHILYYFGSREELLQEVLEAWDAGSLDAVEEGADALAVYAAAIRNNATIRGMVHVYLSFAAEAVNPAHPAHDYFRRRFALSVQELSAAVRSGQESGVIRAEVDPERTARMLIALADGLQLQALMEPAVDASADLDAAIDGLFIVGSRIPIERSAQFPRP</sequence>
<evidence type="ECO:0000256" key="3">
    <source>
        <dbReference type="ARBA" id="ARBA00023125"/>
    </source>
</evidence>
<evidence type="ECO:0000256" key="2">
    <source>
        <dbReference type="ARBA" id="ARBA00023015"/>
    </source>
</evidence>
<dbReference type="Pfam" id="PF13977">
    <property type="entry name" value="TetR_C_6"/>
    <property type="match status" value="1"/>
</dbReference>
<name>A0ABN2PMU9_9MICO</name>
<evidence type="ECO:0000313" key="8">
    <source>
        <dbReference type="Proteomes" id="UP001501343"/>
    </source>
</evidence>
<comment type="caution">
    <text evidence="7">The sequence shown here is derived from an EMBL/GenBank/DDBJ whole genome shotgun (WGS) entry which is preliminary data.</text>
</comment>
<keyword evidence="3 5" id="KW-0238">DNA-binding</keyword>
<dbReference type="Proteomes" id="UP001501343">
    <property type="component" value="Unassembled WGS sequence"/>
</dbReference>
<dbReference type="PROSITE" id="PS50977">
    <property type="entry name" value="HTH_TETR_2"/>
    <property type="match status" value="1"/>
</dbReference>
<dbReference type="EMBL" id="BAAAOF010000002">
    <property type="protein sequence ID" value="GAA1924656.1"/>
    <property type="molecule type" value="Genomic_DNA"/>
</dbReference>
<proteinExistence type="predicted"/>
<dbReference type="InterPro" id="IPR036271">
    <property type="entry name" value="Tet_transcr_reg_TetR-rel_C_sf"/>
</dbReference>
<dbReference type="InterPro" id="IPR009057">
    <property type="entry name" value="Homeodomain-like_sf"/>
</dbReference>
<evidence type="ECO:0000256" key="5">
    <source>
        <dbReference type="PROSITE-ProRule" id="PRU00335"/>
    </source>
</evidence>
<evidence type="ECO:0000256" key="1">
    <source>
        <dbReference type="ARBA" id="ARBA00022491"/>
    </source>
</evidence>
<keyword evidence="4" id="KW-0804">Transcription</keyword>
<dbReference type="InterPro" id="IPR039538">
    <property type="entry name" value="BetI_C"/>
</dbReference>
<dbReference type="PANTHER" id="PTHR47506">
    <property type="entry name" value="TRANSCRIPTIONAL REGULATORY PROTEIN"/>
    <property type="match status" value="1"/>
</dbReference>
<dbReference type="Gene3D" id="1.10.357.10">
    <property type="entry name" value="Tetracycline Repressor, domain 2"/>
    <property type="match status" value="1"/>
</dbReference>
<dbReference type="RefSeq" id="WP_248147025.1">
    <property type="nucleotide sequence ID" value="NZ_BAAAOF010000002.1"/>
</dbReference>
<evidence type="ECO:0000256" key="4">
    <source>
        <dbReference type="ARBA" id="ARBA00023163"/>
    </source>
</evidence>
<protein>
    <recommendedName>
        <fullName evidence="6">HTH tetR-type domain-containing protein</fullName>
    </recommendedName>
</protein>
<keyword evidence="8" id="KW-1185">Reference proteome</keyword>
<gene>
    <name evidence="7" type="ORF">GCM10009775_16200</name>
</gene>
<dbReference type="InterPro" id="IPR001647">
    <property type="entry name" value="HTH_TetR"/>
</dbReference>
<dbReference type="PRINTS" id="PR00455">
    <property type="entry name" value="HTHTETR"/>
</dbReference>
<dbReference type="SUPFAM" id="SSF48498">
    <property type="entry name" value="Tetracyclin repressor-like, C-terminal domain"/>
    <property type="match status" value="1"/>
</dbReference>